<dbReference type="Gene3D" id="3.30.230.10">
    <property type="match status" value="1"/>
</dbReference>
<reference evidence="9" key="1">
    <citation type="journal article" date="2020" name="mSystems">
        <title>Genome- and Community-Level Interaction Insights into Carbon Utilization and Element Cycling Functions of Hydrothermarchaeota in Hydrothermal Sediment.</title>
        <authorList>
            <person name="Zhou Z."/>
            <person name="Liu Y."/>
            <person name="Xu W."/>
            <person name="Pan J."/>
            <person name="Luo Z.H."/>
            <person name="Li M."/>
        </authorList>
    </citation>
    <scope>NUCLEOTIDE SEQUENCE [LARGE SCALE GENOMIC DNA]</scope>
    <source>
        <strain evidence="9">HyVt-96</strain>
    </source>
</reference>
<dbReference type="GO" id="GO:0003746">
    <property type="term" value="F:translation elongation factor activity"/>
    <property type="evidence" value="ECO:0007669"/>
    <property type="project" value="UniProtKB-UniRule"/>
</dbReference>
<evidence type="ECO:0000256" key="3">
    <source>
        <dbReference type="ARBA" id="ARBA00022768"/>
    </source>
</evidence>
<protein>
    <recommendedName>
        <fullName evidence="6 7">Elongation factor G</fullName>
        <shortName evidence="6">EF-G</shortName>
    </recommendedName>
</protein>
<dbReference type="AlphaFoldDB" id="A0A7V5HMW6"/>
<dbReference type="GO" id="GO:0003924">
    <property type="term" value="F:GTPase activity"/>
    <property type="evidence" value="ECO:0007669"/>
    <property type="project" value="InterPro"/>
</dbReference>
<dbReference type="InterPro" id="IPR014721">
    <property type="entry name" value="Ribsml_uS5_D2-typ_fold_subgr"/>
</dbReference>
<dbReference type="CDD" id="cd04088">
    <property type="entry name" value="EFG_mtEFG_II"/>
    <property type="match status" value="1"/>
</dbReference>
<dbReference type="CDD" id="cd16262">
    <property type="entry name" value="EFG_III"/>
    <property type="match status" value="1"/>
</dbReference>
<dbReference type="Proteomes" id="UP000886050">
    <property type="component" value="Unassembled WGS sequence"/>
</dbReference>
<dbReference type="PANTHER" id="PTHR43261">
    <property type="entry name" value="TRANSLATION ELONGATION FACTOR G-RELATED"/>
    <property type="match status" value="1"/>
</dbReference>
<dbReference type="CDD" id="cd03713">
    <property type="entry name" value="EFG_mtEFG_C"/>
    <property type="match status" value="1"/>
</dbReference>
<evidence type="ECO:0000256" key="1">
    <source>
        <dbReference type="ARBA" id="ARBA00005870"/>
    </source>
</evidence>
<dbReference type="InterPro" id="IPR041095">
    <property type="entry name" value="EFG_II"/>
</dbReference>
<dbReference type="InterPro" id="IPR005517">
    <property type="entry name" value="Transl_elong_EFG/EF2_IV"/>
</dbReference>
<feature type="domain" description="Tr-type G" evidence="8">
    <location>
        <begin position="9"/>
        <end position="282"/>
    </location>
</feature>
<dbReference type="GO" id="GO:0005737">
    <property type="term" value="C:cytoplasm"/>
    <property type="evidence" value="ECO:0007669"/>
    <property type="project" value="UniProtKB-SubCell"/>
</dbReference>
<gene>
    <name evidence="6 9" type="primary">fusA</name>
    <name evidence="9" type="ORF">ENL43_02370</name>
</gene>
<dbReference type="InterPro" id="IPR000640">
    <property type="entry name" value="EFG_V-like"/>
</dbReference>
<dbReference type="SUPFAM" id="SSF52540">
    <property type="entry name" value="P-loop containing nucleoside triphosphate hydrolases"/>
    <property type="match status" value="1"/>
</dbReference>
<dbReference type="InterPro" id="IPR053905">
    <property type="entry name" value="EF-G-like_DII"/>
</dbReference>
<dbReference type="PANTHER" id="PTHR43261:SF1">
    <property type="entry name" value="RIBOSOME-RELEASING FACTOR 2, MITOCHONDRIAL"/>
    <property type="match status" value="1"/>
</dbReference>
<dbReference type="FunFam" id="3.30.70.240:FF:000001">
    <property type="entry name" value="Elongation factor G"/>
    <property type="match status" value="1"/>
</dbReference>
<comment type="similarity">
    <text evidence="1 6">Belongs to the TRAFAC class translation factor GTPase superfamily. Classic translation factor GTPase family. EF-G/EF-2 subfamily.</text>
</comment>
<proteinExistence type="inferred from homology"/>
<comment type="caution">
    <text evidence="9">The sequence shown here is derived from an EMBL/GenBank/DDBJ whole genome shotgun (WGS) entry which is preliminary data.</text>
</comment>
<dbReference type="NCBIfam" id="TIGR00484">
    <property type="entry name" value="EF-G"/>
    <property type="match status" value="1"/>
</dbReference>
<dbReference type="EMBL" id="DRTX01000122">
    <property type="protein sequence ID" value="HHF53192.1"/>
    <property type="molecule type" value="Genomic_DNA"/>
</dbReference>
<dbReference type="Pfam" id="PF14492">
    <property type="entry name" value="EFG_III"/>
    <property type="match status" value="1"/>
</dbReference>
<dbReference type="Gene3D" id="3.30.70.240">
    <property type="match status" value="1"/>
</dbReference>
<keyword evidence="5 6" id="KW-0342">GTP-binding</keyword>
<dbReference type="Pfam" id="PF22042">
    <property type="entry name" value="EF-G_D2"/>
    <property type="match status" value="1"/>
</dbReference>
<dbReference type="FunFam" id="3.40.50.300:FF:000029">
    <property type="entry name" value="Elongation factor G"/>
    <property type="match status" value="1"/>
</dbReference>
<dbReference type="Pfam" id="PF03764">
    <property type="entry name" value="EFG_IV"/>
    <property type="match status" value="1"/>
</dbReference>
<dbReference type="InterPro" id="IPR020568">
    <property type="entry name" value="Ribosomal_Su5_D2-typ_SF"/>
</dbReference>
<name>A0A7V5HMW6_UNCW3</name>
<evidence type="ECO:0000256" key="7">
    <source>
        <dbReference type="NCBIfam" id="TIGR00484"/>
    </source>
</evidence>
<comment type="function">
    <text evidence="6">Catalyzes the GTP-dependent ribosomal translocation step during translation elongation. During this step, the ribosome changes from the pre-translocational (PRE) to the post-translocational (POST) state as the newly formed A-site-bound peptidyl-tRNA and P-site-bound deacylated tRNA move to the P and E sites, respectively. Catalyzes the coordinated movement of the two tRNA molecules, the mRNA and conformational changes in the ribosome.</text>
</comment>
<dbReference type="FunFam" id="2.40.30.10:FF:000006">
    <property type="entry name" value="Elongation factor G"/>
    <property type="match status" value="1"/>
</dbReference>
<dbReference type="SUPFAM" id="SSF54980">
    <property type="entry name" value="EF-G C-terminal domain-like"/>
    <property type="match status" value="2"/>
</dbReference>
<feature type="binding site" evidence="6">
    <location>
        <begin position="18"/>
        <end position="25"/>
    </location>
    <ligand>
        <name>GTP</name>
        <dbReference type="ChEBI" id="CHEBI:37565"/>
    </ligand>
</feature>
<dbReference type="PRINTS" id="PR00315">
    <property type="entry name" value="ELONGATNFCT"/>
</dbReference>
<keyword evidence="2 6" id="KW-0547">Nucleotide-binding</keyword>
<sequence>MGTTLYDIDKMRNIGFAAHIDAGKTTTTERILYYTKRIHRIGEVDNGTATTDWMIQEKERGITITSAATTCIWKGHRINIIDTPGHVDFTAEVERSLRVLDGLVVIFCGVGGVEPQSETVWHQADRYNVPRIVFINKLDRLGADPDRTIKMIEDRFNARILKMQLPVGLEADFKGIIDVVEKKKYIWDIDETGETYRTEDIEGDPEVEKAYEELINKLSEIDEHVIEEFVEKGKVSPELVRKAVRKAVLNREFIPVFMGSALKNKGIQPLLDAIIYYLPSPKDIGEVYGVNPFTGEKEVRRPDPKEPFSGVVFKIQFDRHAGHLAYTRVYSGTLKINRKVYNSTEGTKERVTRIFLMHADKKEQRLEAKAGEIVALAGFKNVKTGDTICDEKHPILFEGMRFPEPVVSVAVEPRSARDEEKLEATLQSLANEDPTFKIKKDKETGQLLISGMGELHLDILVDRIKREFGVPVRVGKPEVSYRETIQEMVTVKERFDREIGGNREKGYVEIDILPRERGEGNKVTVKPEIDPELKERLINAGIESLSFGPLLGYPVIDVEVVIKKVSDERESTPLGLELALRRAIQEGLRKGKPVLLEPVVLVEVISPADYVGNIVSDLGQRGGELEGIEILTERLQKVRAHVPLRKMLGYVTDLRSITQGRGNFWMKLAYFSPLKKEDIETKIWR</sequence>
<dbReference type="SMART" id="SM00838">
    <property type="entry name" value="EFG_C"/>
    <property type="match status" value="1"/>
</dbReference>
<dbReference type="FunFam" id="3.30.70.870:FF:000001">
    <property type="entry name" value="Elongation factor G"/>
    <property type="match status" value="1"/>
</dbReference>
<dbReference type="Gene3D" id="3.40.50.300">
    <property type="entry name" value="P-loop containing nucleotide triphosphate hydrolases"/>
    <property type="match status" value="1"/>
</dbReference>
<dbReference type="SUPFAM" id="SSF50447">
    <property type="entry name" value="Translation proteins"/>
    <property type="match status" value="1"/>
</dbReference>
<evidence type="ECO:0000259" key="8">
    <source>
        <dbReference type="PROSITE" id="PS51722"/>
    </source>
</evidence>
<evidence type="ECO:0000256" key="6">
    <source>
        <dbReference type="HAMAP-Rule" id="MF_00054"/>
    </source>
</evidence>
<dbReference type="InterPro" id="IPR035649">
    <property type="entry name" value="EFG_V"/>
</dbReference>
<dbReference type="Pfam" id="PF00679">
    <property type="entry name" value="EFG_C"/>
    <property type="match status" value="1"/>
</dbReference>
<dbReference type="InterPro" id="IPR035647">
    <property type="entry name" value="EFG_III/V"/>
</dbReference>
<dbReference type="PROSITE" id="PS00301">
    <property type="entry name" value="G_TR_1"/>
    <property type="match status" value="1"/>
</dbReference>
<keyword evidence="3 6" id="KW-0251">Elongation factor</keyword>
<evidence type="ECO:0000256" key="2">
    <source>
        <dbReference type="ARBA" id="ARBA00022741"/>
    </source>
</evidence>
<dbReference type="CDD" id="cd01886">
    <property type="entry name" value="EF-G"/>
    <property type="match status" value="1"/>
</dbReference>
<feature type="binding site" evidence="6">
    <location>
        <begin position="136"/>
        <end position="139"/>
    </location>
    <ligand>
        <name>GTP</name>
        <dbReference type="ChEBI" id="CHEBI:37565"/>
    </ligand>
</feature>
<dbReference type="NCBIfam" id="TIGR00231">
    <property type="entry name" value="small_GTP"/>
    <property type="match status" value="1"/>
</dbReference>
<keyword evidence="6" id="KW-0963">Cytoplasm</keyword>
<evidence type="ECO:0000256" key="5">
    <source>
        <dbReference type="ARBA" id="ARBA00023134"/>
    </source>
</evidence>
<dbReference type="SUPFAM" id="SSF54211">
    <property type="entry name" value="Ribosomal protein S5 domain 2-like"/>
    <property type="match status" value="1"/>
</dbReference>
<dbReference type="Gene3D" id="3.30.70.870">
    <property type="entry name" value="Elongation Factor G (Translational Gtpase), domain 3"/>
    <property type="match status" value="1"/>
</dbReference>
<dbReference type="InterPro" id="IPR009000">
    <property type="entry name" value="Transl_B-barrel_sf"/>
</dbReference>
<dbReference type="GO" id="GO:0032790">
    <property type="term" value="P:ribosome disassembly"/>
    <property type="evidence" value="ECO:0007669"/>
    <property type="project" value="TreeGrafter"/>
</dbReference>
<dbReference type="InterPro" id="IPR031157">
    <property type="entry name" value="G_TR_CS"/>
</dbReference>
<keyword evidence="4 6" id="KW-0648">Protein biosynthesis</keyword>
<dbReference type="InterPro" id="IPR009022">
    <property type="entry name" value="EFG_III"/>
</dbReference>
<dbReference type="InterPro" id="IPR000795">
    <property type="entry name" value="T_Tr_GTP-bd_dom"/>
</dbReference>
<evidence type="ECO:0000313" key="9">
    <source>
        <dbReference type="EMBL" id="HHF53192.1"/>
    </source>
</evidence>
<accession>A0A7V5HMW6</accession>
<dbReference type="InterPro" id="IPR005225">
    <property type="entry name" value="Small_GTP-bd"/>
</dbReference>
<dbReference type="PROSITE" id="PS51722">
    <property type="entry name" value="G_TR_2"/>
    <property type="match status" value="1"/>
</dbReference>
<dbReference type="HAMAP" id="MF_00054_B">
    <property type="entry name" value="EF_G_EF_2_B"/>
    <property type="match status" value="1"/>
</dbReference>
<organism evidence="9">
    <name type="scientific">candidate division WOR-3 bacterium</name>
    <dbReference type="NCBI Taxonomy" id="2052148"/>
    <lineage>
        <taxon>Bacteria</taxon>
        <taxon>Bacteria division WOR-3</taxon>
    </lineage>
</organism>
<evidence type="ECO:0000256" key="4">
    <source>
        <dbReference type="ARBA" id="ARBA00022917"/>
    </source>
</evidence>
<dbReference type="Pfam" id="PF00009">
    <property type="entry name" value="GTP_EFTU"/>
    <property type="match status" value="1"/>
</dbReference>
<dbReference type="InterPro" id="IPR027417">
    <property type="entry name" value="P-loop_NTPase"/>
</dbReference>
<dbReference type="InterPro" id="IPR004540">
    <property type="entry name" value="Transl_elong_EFG/EF2"/>
</dbReference>
<dbReference type="NCBIfam" id="NF009381">
    <property type="entry name" value="PRK12740.1-5"/>
    <property type="match status" value="1"/>
</dbReference>
<dbReference type="SMART" id="SM00889">
    <property type="entry name" value="EFG_IV"/>
    <property type="match status" value="1"/>
</dbReference>
<comment type="subcellular location">
    <subcellularLocation>
        <location evidence="6">Cytoplasm</location>
    </subcellularLocation>
</comment>
<dbReference type="GO" id="GO:0005525">
    <property type="term" value="F:GTP binding"/>
    <property type="evidence" value="ECO:0007669"/>
    <property type="project" value="UniProtKB-UniRule"/>
</dbReference>
<feature type="binding site" evidence="6">
    <location>
        <begin position="82"/>
        <end position="86"/>
    </location>
    <ligand>
        <name>GTP</name>
        <dbReference type="ChEBI" id="CHEBI:37565"/>
    </ligand>
</feature>
<dbReference type="Gene3D" id="2.40.30.10">
    <property type="entry name" value="Translation factors"/>
    <property type="match status" value="1"/>
</dbReference>